<dbReference type="VEuPathDB" id="TriTrypDB:TcG_01854"/>
<dbReference type="VEuPathDB" id="TriTrypDB:TcYC6_0043590"/>
<dbReference type="OrthoDB" id="243129at2759"/>
<accession>A0A2V2X484</accession>
<dbReference type="VEuPathDB" id="TriTrypDB:TCSYLVIO_001660"/>
<dbReference type="VEuPathDB" id="TriTrypDB:Tc_MARK_505"/>
<dbReference type="AlphaFoldDB" id="A0A2V2X484"/>
<evidence type="ECO:0000313" key="2">
    <source>
        <dbReference type="EMBL" id="PWV13504.1"/>
    </source>
</evidence>
<dbReference type="VEuPathDB" id="TriTrypDB:ECC02_002923"/>
<dbReference type="VEuPathDB" id="TriTrypDB:BCY84_13013"/>
<dbReference type="VEuPathDB" id="TriTrypDB:TcCL_NonESM02198"/>
<feature type="compositionally biased region" description="Polar residues" evidence="1">
    <location>
        <begin position="362"/>
        <end position="374"/>
    </location>
</feature>
<dbReference type="Proteomes" id="UP000246078">
    <property type="component" value="Unassembled WGS sequence"/>
</dbReference>
<reference evidence="2 3" key="1">
    <citation type="journal article" date="2018" name="Microb. Genom.">
        <title>Expanding an expanded genome: long-read sequencing of Trypanosoma cruzi.</title>
        <authorList>
            <person name="Berna L."/>
            <person name="Rodriguez M."/>
            <person name="Chiribao M.L."/>
            <person name="Parodi-Talice A."/>
            <person name="Pita S."/>
            <person name="Rijo G."/>
            <person name="Alvarez-Valin F."/>
            <person name="Robello C."/>
        </authorList>
    </citation>
    <scope>NUCLEOTIDE SEQUENCE [LARGE SCALE GENOMIC DNA]</scope>
    <source>
        <strain evidence="2 3">TCC</strain>
    </source>
</reference>
<feature type="region of interest" description="Disordered" evidence="1">
    <location>
        <begin position="356"/>
        <end position="390"/>
    </location>
</feature>
<protein>
    <submittedName>
        <fullName evidence="2">Uncharacterized protein</fullName>
    </submittedName>
</protein>
<feature type="region of interest" description="Disordered" evidence="1">
    <location>
        <begin position="496"/>
        <end position="583"/>
    </location>
</feature>
<dbReference type="EMBL" id="PRFC01000043">
    <property type="protein sequence ID" value="PWV13504.1"/>
    <property type="molecule type" value="Genomic_DNA"/>
</dbReference>
<evidence type="ECO:0000313" key="3">
    <source>
        <dbReference type="Proteomes" id="UP000246078"/>
    </source>
</evidence>
<feature type="compositionally biased region" description="Basic and acidic residues" evidence="1">
    <location>
        <begin position="496"/>
        <end position="511"/>
    </location>
</feature>
<organism evidence="2 3">
    <name type="scientific">Trypanosoma cruzi</name>
    <dbReference type="NCBI Taxonomy" id="5693"/>
    <lineage>
        <taxon>Eukaryota</taxon>
        <taxon>Discoba</taxon>
        <taxon>Euglenozoa</taxon>
        <taxon>Kinetoplastea</taxon>
        <taxon>Metakinetoplastina</taxon>
        <taxon>Trypanosomatida</taxon>
        <taxon>Trypanosomatidae</taxon>
        <taxon>Trypanosoma</taxon>
        <taxon>Schizotrypanum</taxon>
    </lineage>
</organism>
<dbReference type="VEuPathDB" id="TriTrypDB:TcCLB.510101.460"/>
<evidence type="ECO:0000256" key="1">
    <source>
        <dbReference type="SAM" id="MobiDB-lite"/>
    </source>
</evidence>
<dbReference type="VEuPathDB" id="TriTrypDB:TCDM_00665"/>
<gene>
    <name evidence="2" type="ORF">C3747_43g157</name>
</gene>
<dbReference type="VEuPathDB" id="TriTrypDB:TcBrA4_0090160"/>
<comment type="caution">
    <text evidence="2">The sequence shown here is derived from an EMBL/GenBank/DDBJ whole genome shotgun (WGS) entry which is preliminary data.</text>
</comment>
<name>A0A2V2X484_TRYCR</name>
<sequence>MSTRTNLAFAGYDVEGGEVLLKDALGMLYHLQPTWKRIELASENIQRRDNNDDDWEGESFTESYCTDSYVSSASTYTSGENGGSGFIENGFAKANVREGETACDCKASCENDLESAVAPVHGTVLTLKEPYTREEELLSICFLGTEITAGDLENYKTVVVLGYNEKGDVFLLPMPTLVLNEGVCVYHCLPALQLELRKLYRYYDWVKNTEDSSHRDTVTLKLPLGEESMNCPQLDRNSLRHVYDVFADRVYYLSAWSAQVEFVGVAWGVPWVKVIAVEGETGGTSPVSGEGNNFCSYIKPLHLCHDKRQLYEAYGLCESGQILEKPGTLTSSALPAAELMDKDENLEGARSQVEHAFEDSTDPNSNLGSSSQYADFTPRSCSEALEEPSQTDVGATALQSPFFVYGDCVTCTETCGNSMDCDATPTALERFGVLHGDRLVGVDGTAFEGREATVLGVYTGWLVLLVDGEKGATVLRSVQEEDELLSLFNKICSPHPDNKTGAEARPAKDKQSIYLSPPDHNDNDNDNDSDDRYVDDNNNNGEDDDGVIHPLASLEGAADAAATEQCGGEGLDGSEAGSSDRTSAPQSLFFTSFLKAVAYWRTQLLSEEDQKQQPLAFVNYYGTDTQRRMMDAVDLLQRHKNLFDVDFADFGADSYLRLNASSCAAERQPMSVHRIVQLLVENECT</sequence>
<dbReference type="VEuPathDB" id="TriTrypDB:C3747_43g157"/>
<dbReference type="VEuPathDB" id="TriTrypDB:C4B63_212g15"/>
<dbReference type="VEuPathDB" id="TriTrypDB:TcCLB.507765.30"/>
<proteinExistence type="predicted"/>